<reference evidence="1 2" key="1">
    <citation type="submission" date="2024-09" db="EMBL/GenBank/DDBJ databases">
        <authorList>
            <person name="Sun Q."/>
            <person name="Mori K."/>
        </authorList>
    </citation>
    <scope>NUCLEOTIDE SEQUENCE [LARGE SCALE GENOMIC DNA]</scope>
    <source>
        <strain evidence="1 2">CGMCC 1.12926</strain>
    </source>
</reference>
<keyword evidence="2" id="KW-1185">Reference proteome</keyword>
<comment type="caution">
    <text evidence="1">The sequence shown here is derived from an EMBL/GenBank/DDBJ whole genome shotgun (WGS) entry which is preliminary data.</text>
</comment>
<evidence type="ECO:0000313" key="1">
    <source>
        <dbReference type="EMBL" id="MFC0079454.1"/>
    </source>
</evidence>
<dbReference type="RefSeq" id="WP_379687076.1">
    <property type="nucleotide sequence ID" value="NZ_JBHLYW010000022.1"/>
</dbReference>
<protein>
    <submittedName>
        <fullName evidence="1">Uncharacterized protein</fullName>
    </submittedName>
</protein>
<evidence type="ECO:0000313" key="2">
    <source>
        <dbReference type="Proteomes" id="UP001589734"/>
    </source>
</evidence>
<accession>A0ABV6BZF3</accession>
<dbReference type="Proteomes" id="UP001589734">
    <property type="component" value="Unassembled WGS sequence"/>
</dbReference>
<organism evidence="1 2">
    <name type="scientific">Flavobacterium procerum</name>
    <dbReference type="NCBI Taxonomy" id="1455569"/>
    <lineage>
        <taxon>Bacteria</taxon>
        <taxon>Pseudomonadati</taxon>
        <taxon>Bacteroidota</taxon>
        <taxon>Flavobacteriia</taxon>
        <taxon>Flavobacteriales</taxon>
        <taxon>Flavobacteriaceae</taxon>
        <taxon>Flavobacterium</taxon>
    </lineage>
</organism>
<proteinExistence type="predicted"/>
<dbReference type="EMBL" id="JBHLYW010000022">
    <property type="protein sequence ID" value="MFC0079454.1"/>
    <property type="molecule type" value="Genomic_DNA"/>
</dbReference>
<gene>
    <name evidence="1" type="ORF">ACFFLS_20575</name>
</gene>
<name>A0ABV6BZF3_9FLAO</name>
<sequence>MSSGLWSQSLCRAQMLPKEDLFSKNELSNYSRYDFSNLWNQTENDLVFGIIGDNYERILIKFFSIKKSKEKSNEYLVSGKTKVKSNICSFKGKITIKRINELKQPKFGVDDEYKNAGIKKQGLLTAVYEFVEDEKQNGSGKFSGKLESIWYLDKNDLIQYNNIEIDSDKYFNNAFVGIWKSNTTGREKICNWGDYRVPNVNCYFDIGAAEISVSEKYQKNGWLIKPKTKWWL</sequence>